<dbReference type="AlphaFoldDB" id="A0ABD0Y6U5"/>
<name>A0ABD0Y6U5_9HEMI</name>
<dbReference type="Proteomes" id="UP001558652">
    <property type="component" value="Unassembled WGS sequence"/>
</dbReference>
<feature type="region of interest" description="Disordered" evidence="2">
    <location>
        <begin position="102"/>
        <end position="125"/>
    </location>
</feature>
<evidence type="ECO:0000256" key="2">
    <source>
        <dbReference type="SAM" id="MobiDB-lite"/>
    </source>
</evidence>
<evidence type="ECO:0000313" key="4">
    <source>
        <dbReference type="Proteomes" id="UP001558652"/>
    </source>
</evidence>
<evidence type="ECO:0000313" key="3">
    <source>
        <dbReference type="EMBL" id="KAL1122739.1"/>
    </source>
</evidence>
<sequence length="254" mass="28055">MAVSQNQFGPKNSKQETTDHGAQQRLNEAPTRLTGTKMEGIPECGTEEEPKTEDEGAGDRGEVMRDDKKSKEAPRRSSRAGSAPPLTEEAIWQALRDISVRSQMASSCSYAPTSSGAGVKSSKTKLKAQSREQELAKAVEALEKKLEVTTNKLKKSAQTRCELKKRVEGLTTRLREDGRLPKEELIVLSDHPTQEEVDGLMRLLNMAKERAKRHRVLKSLEEKEKMMKEAVAMGARISDWSSTSAGSRTGGYPL</sequence>
<gene>
    <name evidence="3" type="ORF">AAG570_003066</name>
</gene>
<organism evidence="3 4">
    <name type="scientific">Ranatra chinensis</name>
    <dbReference type="NCBI Taxonomy" id="642074"/>
    <lineage>
        <taxon>Eukaryota</taxon>
        <taxon>Metazoa</taxon>
        <taxon>Ecdysozoa</taxon>
        <taxon>Arthropoda</taxon>
        <taxon>Hexapoda</taxon>
        <taxon>Insecta</taxon>
        <taxon>Pterygota</taxon>
        <taxon>Neoptera</taxon>
        <taxon>Paraneoptera</taxon>
        <taxon>Hemiptera</taxon>
        <taxon>Heteroptera</taxon>
        <taxon>Panheteroptera</taxon>
        <taxon>Nepomorpha</taxon>
        <taxon>Nepidae</taxon>
        <taxon>Ranatrinae</taxon>
        <taxon>Ranatra</taxon>
    </lineage>
</organism>
<feature type="compositionally biased region" description="Polar residues" evidence="2">
    <location>
        <begin position="1"/>
        <end position="12"/>
    </location>
</feature>
<proteinExistence type="predicted"/>
<dbReference type="EMBL" id="JBFDAA010000013">
    <property type="protein sequence ID" value="KAL1122739.1"/>
    <property type="molecule type" value="Genomic_DNA"/>
</dbReference>
<keyword evidence="4" id="KW-1185">Reference proteome</keyword>
<accession>A0ABD0Y6U5</accession>
<keyword evidence="1" id="KW-0175">Coiled coil</keyword>
<feature type="compositionally biased region" description="Polar residues" evidence="2">
    <location>
        <begin position="102"/>
        <end position="116"/>
    </location>
</feature>
<reference evidence="3 4" key="1">
    <citation type="submission" date="2024-07" db="EMBL/GenBank/DDBJ databases">
        <title>Chromosome-level genome assembly of the water stick insect Ranatra chinensis (Heteroptera: Nepidae).</title>
        <authorList>
            <person name="Liu X."/>
        </authorList>
    </citation>
    <scope>NUCLEOTIDE SEQUENCE [LARGE SCALE GENOMIC DNA]</scope>
    <source>
        <strain evidence="3">Cailab_2021Rc</strain>
        <tissue evidence="3">Muscle</tissue>
    </source>
</reference>
<feature type="compositionally biased region" description="Basic and acidic residues" evidence="2">
    <location>
        <begin position="53"/>
        <end position="75"/>
    </location>
</feature>
<feature type="region of interest" description="Disordered" evidence="2">
    <location>
        <begin position="1"/>
        <end position="88"/>
    </location>
</feature>
<protein>
    <submittedName>
        <fullName evidence="3">Uncharacterized protein</fullName>
    </submittedName>
</protein>
<feature type="coiled-coil region" evidence="1">
    <location>
        <begin position="125"/>
        <end position="159"/>
    </location>
</feature>
<comment type="caution">
    <text evidence="3">The sequence shown here is derived from an EMBL/GenBank/DDBJ whole genome shotgun (WGS) entry which is preliminary data.</text>
</comment>
<evidence type="ECO:0000256" key="1">
    <source>
        <dbReference type="SAM" id="Coils"/>
    </source>
</evidence>